<reference evidence="1" key="1">
    <citation type="submission" date="2014-05" db="EMBL/GenBank/DDBJ databases">
        <authorList>
            <person name="Chronopoulou M."/>
        </authorList>
    </citation>
    <scope>NUCLEOTIDE SEQUENCE</scope>
    <source>
        <tissue evidence="1">Whole organism</tissue>
    </source>
</reference>
<proteinExistence type="predicted"/>
<evidence type="ECO:0000313" key="1">
    <source>
        <dbReference type="EMBL" id="CDW31990.1"/>
    </source>
</evidence>
<dbReference type="AlphaFoldDB" id="A0A0K2U1N5"/>
<dbReference type="EMBL" id="HACA01014629">
    <property type="protein sequence ID" value="CDW31990.1"/>
    <property type="molecule type" value="Transcribed_RNA"/>
</dbReference>
<name>A0A0K2U1N5_LEPSM</name>
<protein>
    <submittedName>
        <fullName evidence="1">Uncharacterized protein</fullName>
    </submittedName>
</protein>
<accession>A0A0K2U1N5</accession>
<organism evidence="1">
    <name type="scientific">Lepeophtheirus salmonis</name>
    <name type="common">Salmon louse</name>
    <name type="synonym">Caligus salmonis</name>
    <dbReference type="NCBI Taxonomy" id="72036"/>
    <lineage>
        <taxon>Eukaryota</taxon>
        <taxon>Metazoa</taxon>
        <taxon>Ecdysozoa</taxon>
        <taxon>Arthropoda</taxon>
        <taxon>Crustacea</taxon>
        <taxon>Multicrustacea</taxon>
        <taxon>Hexanauplia</taxon>
        <taxon>Copepoda</taxon>
        <taxon>Siphonostomatoida</taxon>
        <taxon>Caligidae</taxon>
        <taxon>Lepeophtheirus</taxon>
    </lineage>
</organism>
<sequence length="37" mass="4347">MAICCEVIFYAIKVNFLCWSTHNNSKQCWVLWLVGIL</sequence>